<sequence>MKANRIGDCDFHSTLNAALVRSDRAISTRSRATESEWSVDSMTPPFKRVTRSANESDILID</sequence>
<proteinExistence type="predicted"/>
<reference evidence="1" key="2">
    <citation type="submission" date="2015-06" db="UniProtKB">
        <authorList>
            <consortium name="EnsemblProtists"/>
        </authorList>
    </citation>
    <scope>IDENTIFICATION</scope>
    <source>
        <strain evidence="1">Emoy2</strain>
    </source>
</reference>
<dbReference type="EnsemblProtists" id="HpaT814771">
    <property type="protein sequence ID" value="HpaP814771"/>
    <property type="gene ID" value="HpaG814771"/>
</dbReference>
<organism evidence="1 2">
    <name type="scientific">Hyaloperonospora arabidopsidis (strain Emoy2)</name>
    <name type="common">Downy mildew agent</name>
    <name type="synonym">Peronospora arabidopsidis</name>
    <dbReference type="NCBI Taxonomy" id="559515"/>
    <lineage>
        <taxon>Eukaryota</taxon>
        <taxon>Sar</taxon>
        <taxon>Stramenopiles</taxon>
        <taxon>Oomycota</taxon>
        <taxon>Peronosporomycetes</taxon>
        <taxon>Peronosporales</taxon>
        <taxon>Peronosporaceae</taxon>
        <taxon>Hyaloperonospora</taxon>
    </lineage>
</organism>
<keyword evidence="2" id="KW-1185">Reference proteome</keyword>
<dbReference type="InParanoid" id="M4C6N4"/>
<name>M4C6N4_HYAAE</name>
<dbReference type="HOGENOM" id="CLU_2927487_0_0_1"/>
<dbReference type="EMBL" id="ABWE02001592">
    <property type="status" value="NOT_ANNOTATED_CDS"/>
    <property type="molecule type" value="Genomic_DNA"/>
</dbReference>
<dbReference type="Proteomes" id="UP000011713">
    <property type="component" value="Unassembled WGS sequence"/>
</dbReference>
<dbReference type="VEuPathDB" id="FungiDB:HpaG814771"/>
<reference evidence="2" key="1">
    <citation type="journal article" date="2010" name="Science">
        <title>Signatures of adaptation to obligate biotrophy in the Hyaloperonospora arabidopsidis genome.</title>
        <authorList>
            <person name="Baxter L."/>
            <person name="Tripathy S."/>
            <person name="Ishaque N."/>
            <person name="Boot N."/>
            <person name="Cabral A."/>
            <person name="Kemen E."/>
            <person name="Thines M."/>
            <person name="Ah-Fong A."/>
            <person name="Anderson R."/>
            <person name="Badejoko W."/>
            <person name="Bittner-Eddy P."/>
            <person name="Boore J.L."/>
            <person name="Chibucos M.C."/>
            <person name="Coates M."/>
            <person name="Dehal P."/>
            <person name="Delehaunty K."/>
            <person name="Dong S."/>
            <person name="Downton P."/>
            <person name="Dumas B."/>
            <person name="Fabro G."/>
            <person name="Fronick C."/>
            <person name="Fuerstenberg S.I."/>
            <person name="Fulton L."/>
            <person name="Gaulin E."/>
            <person name="Govers F."/>
            <person name="Hughes L."/>
            <person name="Humphray S."/>
            <person name="Jiang R.H."/>
            <person name="Judelson H."/>
            <person name="Kamoun S."/>
            <person name="Kyung K."/>
            <person name="Meijer H."/>
            <person name="Minx P."/>
            <person name="Morris P."/>
            <person name="Nelson J."/>
            <person name="Phuntumart V."/>
            <person name="Qutob D."/>
            <person name="Rehmany A."/>
            <person name="Rougon-Cardoso A."/>
            <person name="Ryden P."/>
            <person name="Torto-Alalibo T."/>
            <person name="Studholme D."/>
            <person name="Wang Y."/>
            <person name="Win J."/>
            <person name="Wood J."/>
            <person name="Clifton S.W."/>
            <person name="Rogers J."/>
            <person name="Van den Ackerveken G."/>
            <person name="Jones J.D."/>
            <person name="McDowell J.M."/>
            <person name="Beynon J."/>
            <person name="Tyler B.M."/>
        </authorList>
    </citation>
    <scope>NUCLEOTIDE SEQUENCE [LARGE SCALE GENOMIC DNA]</scope>
    <source>
        <strain evidence="2">Emoy2</strain>
    </source>
</reference>
<protein>
    <submittedName>
        <fullName evidence="1">Uncharacterized protein</fullName>
    </submittedName>
</protein>
<evidence type="ECO:0000313" key="2">
    <source>
        <dbReference type="Proteomes" id="UP000011713"/>
    </source>
</evidence>
<dbReference type="AlphaFoldDB" id="M4C6N4"/>
<accession>M4C6N4</accession>
<evidence type="ECO:0000313" key="1">
    <source>
        <dbReference type="EnsemblProtists" id="HpaP814771"/>
    </source>
</evidence>